<dbReference type="AlphaFoldDB" id="A0A1F5I350"/>
<evidence type="ECO:0000313" key="3">
    <source>
        <dbReference type="Proteomes" id="UP000179227"/>
    </source>
</evidence>
<keyword evidence="1" id="KW-0812">Transmembrane</keyword>
<dbReference type="EMBL" id="MFBS01000006">
    <property type="protein sequence ID" value="OGE10813.1"/>
    <property type="molecule type" value="Genomic_DNA"/>
</dbReference>
<sequence length="239" mass="26493">MKRTYRVERLARREEKLIIKRIFTLSVLSIVIIAVLLTLGIPALGKFADLLDKVFKRGSVNPQQQVSSLLPPRFYQLAKDTGEQKINIAGFASSGNKVELYLNNNKVDEVEIADGRFEFKDIKLDSGENKIKARTIDGSGKTSDFSTEEIINLDTTEPSLEVTAPVDGQTFERNNRIKVEGKTEKDAQVYANGFLANVDSDGNFEVIVPLAEGDNTIEVKALDEAGNSKIVGVKVNFRK</sequence>
<evidence type="ECO:0000256" key="1">
    <source>
        <dbReference type="SAM" id="Phobius"/>
    </source>
</evidence>
<dbReference type="Pfam" id="PF09136">
    <property type="entry name" value="Glucodextran_B"/>
    <property type="match status" value="1"/>
</dbReference>
<evidence type="ECO:0008006" key="4">
    <source>
        <dbReference type="Google" id="ProtNLM"/>
    </source>
</evidence>
<dbReference type="Gene3D" id="2.60.40.10">
    <property type="entry name" value="Immunoglobulins"/>
    <property type="match status" value="2"/>
</dbReference>
<gene>
    <name evidence="2" type="ORF">A3A60_02405</name>
</gene>
<protein>
    <recommendedName>
        <fullName evidence="4">Bacterial Ig domain-containing protein</fullName>
    </recommendedName>
</protein>
<reference evidence="2 3" key="1">
    <citation type="journal article" date="2016" name="Nat. Commun.">
        <title>Thousands of microbial genomes shed light on interconnected biogeochemical processes in an aquifer system.</title>
        <authorList>
            <person name="Anantharaman K."/>
            <person name="Brown C.T."/>
            <person name="Hug L.A."/>
            <person name="Sharon I."/>
            <person name="Castelle C.J."/>
            <person name="Probst A.J."/>
            <person name="Thomas B.C."/>
            <person name="Singh A."/>
            <person name="Wilkins M.J."/>
            <person name="Karaoz U."/>
            <person name="Brodie E.L."/>
            <person name="Williams K.H."/>
            <person name="Hubbard S.S."/>
            <person name="Banfield J.F."/>
        </authorList>
    </citation>
    <scope>NUCLEOTIDE SEQUENCE [LARGE SCALE GENOMIC DNA]</scope>
</reference>
<accession>A0A1F5I350</accession>
<dbReference type="STRING" id="1797729.A3A60_02405"/>
<evidence type="ECO:0000313" key="2">
    <source>
        <dbReference type="EMBL" id="OGE10813.1"/>
    </source>
</evidence>
<keyword evidence="1" id="KW-0472">Membrane</keyword>
<name>A0A1F5I350_9BACT</name>
<comment type="caution">
    <text evidence="2">The sequence shown here is derived from an EMBL/GenBank/DDBJ whole genome shotgun (WGS) entry which is preliminary data.</text>
</comment>
<dbReference type="Proteomes" id="UP000179227">
    <property type="component" value="Unassembled WGS sequence"/>
</dbReference>
<feature type="transmembrane region" description="Helical" evidence="1">
    <location>
        <begin position="21"/>
        <end position="44"/>
    </location>
</feature>
<keyword evidence="1" id="KW-1133">Transmembrane helix</keyword>
<dbReference type="InterPro" id="IPR013783">
    <property type="entry name" value="Ig-like_fold"/>
</dbReference>
<organism evidence="2 3">
    <name type="scientific">Candidatus Curtissbacteria bacterium RIFCSPLOWO2_01_FULL_42_26</name>
    <dbReference type="NCBI Taxonomy" id="1797729"/>
    <lineage>
        <taxon>Bacteria</taxon>
        <taxon>Candidatus Curtissiibacteriota</taxon>
    </lineage>
</organism>
<proteinExistence type="predicted"/>